<dbReference type="Proteomes" id="UP000229385">
    <property type="component" value="Unassembled WGS sequence"/>
</dbReference>
<accession>A0A2M7XB80</accession>
<reference evidence="2" key="1">
    <citation type="submission" date="2017-09" db="EMBL/GenBank/DDBJ databases">
        <title>Depth-based differentiation of microbial function through sediment-hosted aquifers and enrichment of novel symbionts in the deep terrestrial subsurface.</title>
        <authorList>
            <person name="Probst A.J."/>
            <person name="Ladd B."/>
            <person name="Jarett J.K."/>
            <person name="Geller-Mcgrath D.E."/>
            <person name="Sieber C.M.K."/>
            <person name="Emerson J.B."/>
            <person name="Anantharaman K."/>
            <person name="Thomas B.C."/>
            <person name="Malmstrom R."/>
            <person name="Stieglmeier M."/>
            <person name="Klingl A."/>
            <person name="Woyke T."/>
            <person name="Ryan C.M."/>
            <person name="Banfield J.F."/>
        </authorList>
    </citation>
    <scope>NUCLEOTIDE SEQUENCE [LARGE SCALE GENOMIC DNA]</scope>
</reference>
<gene>
    <name evidence="1" type="ORF">CO174_04795</name>
</gene>
<name>A0A2M7XB80_9BACT</name>
<comment type="caution">
    <text evidence="1">The sequence shown here is derived from an EMBL/GenBank/DDBJ whole genome shotgun (WGS) entry which is preliminary data.</text>
</comment>
<evidence type="ECO:0000313" key="2">
    <source>
        <dbReference type="Proteomes" id="UP000229385"/>
    </source>
</evidence>
<evidence type="ECO:0000313" key="1">
    <source>
        <dbReference type="EMBL" id="PJA45125.1"/>
    </source>
</evidence>
<dbReference type="EMBL" id="PFWU01000049">
    <property type="protein sequence ID" value="PJA45125.1"/>
    <property type="molecule type" value="Genomic_DNA"/>
</dbReference>
<proteinExistence type="predicted"/>
<dbReference type="AlphaFoldDB" id="A0A2M7XB80"/>
<organism evidence="1 2">
    <name type="scientific">Candidatus Uhrbacteria bacterium CG_4_9_14_3_um_filter_50_9</name>
    <dbReference type="NCBI Taxonomy" id="1975035"/>
    <lineage>
        <taxon>Bacteria</taxon>
        <taxon>Candidatus Uhriibacteriota</taxon>
    </lineage>
</organism>
<protein>
    <submittedName>
        <fullName evidence="1">Uncharacterized protein</fullName>
    </submittedName>
</protein>
<sequence length="192" mass="21566">MISRRKRTIFILLALLVLLLLLLWFLMAFLSRTPETESGPTETTTEEEVDDVIPSNPTISEEAVERERETRNGSSDVISLSKSFVERYGSYSNEAEFANLVDVLPLMSDSFASETEDFIESAVAPEEYYGVSTQIVTVSVLSQSESQATVLLTTQREEANGSPQNTSVYYQDIELVFVKEGGEWRVNSATWR</sequence>